<sequence length="451" mass="49004">MVQPVQTATIRTKGVQIRTYLHQDQPAVVDICKKVYNGSDYMPRMIQHFAERDGTTVLVSQPEPGCAADPADAIHGLVCGHRRGSAWFLFGLRVAEHARGKGVARALMEHICSCSSEHGEVAAVTSATIPQNPAAVRLFEQLGFCHTHTVDMWPSYASLASYEQAAGFVPGAPQQPVFHTSLIDHVQGAKELLMQASSSLGVQAEHWVQASSIQQLQQAVRSIRQQQMELAPELQLVPADLPQDWLPWVYECWPLDSPYVQERLQDGAILVKKTVSKGGPGLGYGFVCAFCFTLAFFCLLCGLVLDGFKDVVRDQLQMKLPDSWSSVNMGTYLGTIGFAYLCFVMFILFFFALVVFQGAVTQELGLPPVRAMNPYAKMQGDMLLNPYAVGMQDPAVMMMAQQGMMVPPYAMGMGMQQGINSFMKAAPPAAASAAAPEPAPAQLTADPAGAL</sequence>
<dbReference type="Gene3D" id="3.40.630.30">
    <property type="match status" value="1"/>
</dbReference>
<dbReference type="SUPFAM" id="SSF55729">
    <property type="entry name" value="Acyl-CoA N-acyltransferases (Nat)"/>
    <property type="match status" value="1"/>
</dbReference>
<dbReference type="InterPro" id="IPR016181">
    <property type="entry name" value="Acyl_CoA_acyltransferase"/>
</dbReference>
<keyword evidence="1" id="KW-1133">Transmembrane helix</keyword>
<dbReference type="EMBL" id="CP126209">
    <property type="protein sequence ID" value="WIA10666.1"/>
    <property type="molecule type" value="Genomic_DNA"/>
</dbReference>
<feature type="domain" description="N-acetyltransferase" evidence="2">
    <location>
        <begin position="15"/>
        <end position="165"/>
    </location>
</feature>
<dbReference type="PANTHER" id="PTHR43072">
    <property type="entry name" value="N-ACETYLTRANSFERASE"/>
    <property type="match status" value="1"/>
</dbReference>
<keyword evidence="1" id="KW-0472">Membrane</keyword>
<keyword evidence="1" id="KW-0812">Transmembrane</keyword>
<dbReference type="Pfam" id="PF00583">
    <property type="entry name" value="Acetyltransf_1"/>
    <property type="match status" value="1"/>
</dbReference>
<evidence type="ECO:0000313" key="4">
    <source>
        <dbReference type="Proteomes" id="UP001244341"/>
    </source>
</evidence>
<gene>
    <name evidence="3" type="ORF">OEZ85_010846</name>
</gene>
<reference evidence="3 4" key="1">
    <citation type="submission" date="2023-05" db="EMBL/GenBank/DDBJ databases">
        <title>A 100% complete, gapless, phased diploid assembly of the Scenedesmus obliquus UTEX 3031 genome.</title>
        <authorList>
            <person name="Biondi T.C."/>
            <person name="Hanschen E.R."/>
            <person name="Kwon T."/>
            <person name="Eng W."/>
            <person name="Kruse C.P.S."/>
            <person name="Koehler S.I."/>
            <person name="Kunde Y."/>
            <person name="Gleasner C.D."/>
            <person name="You Mak K.T."/>
            <person name="Polle J."/>
            <person name="Hovde B.T."/>
            <person name="Starkenburg S.R."/>
        </authorList>
    </citation>
    <scope>NUCLEOTIDE SEQUENCE [LARGE SCALE GENOMIC DNA]</scope>
    <source>
        <strain evidence="3 4">DOE0152z</strain>
    </source>
</reference>
<evidence type="ECO:0000313" key="3">
    <source>
        <dbReference type="EMBL" id="WIA10666.1"/>
    </source>
</evidence>
<dbReference type="InterPro" id="IPR000182">
    <property type="entry name" value="GNAT_dom"/>
</dbReference>
<dbReference type="Proteomes" id="UP001244341">
    <property type="component" value="Chromosome 2b"/>
</dbReference>
<organism evidence="3 4">
    <name type="scientific">Tetradesmus obliquus</name>
    <name type="common">Green alga</name>
    <name type="synonym">Acutodesmus obliquus</name>
    <dbReference type="NCBI Taxonomy" id="3088"/>
    <lineage>
        <taxon>Eukaryota</taxon>
        <taxon>Viridiplantae</taxon>
        <taxon>Chlorophyta</taxon>
        <taxon>core chlorophytes</taxon>
        <taxon>Chlorophyceae</taxon>
        <taxon>CS clade</taxon>
        <taxon>Sphaeropleales</taxon>
        <taxon>Scenedesmaceae</taxon>
        <taxon>Tetradesmus</taxon>
    </lineage>
</organism>
<feature type="transmembrane region" description="Helical" evidence="1">
    <location>
        <begin position="332"/>
        <end position="356"/>
    </location>
</feature>
<dbReference type="CDD" id="cd04301">
    <property type="entry name" value="NAT_SF"/>
    <property type="match status" value="1"/>
</dbReference>
<protein>
    <recommendedName>
        <fullName evidence="2">N-acetyltransferase domain-containing protein</fullName>
    </recommendedName>
</protein>
<proteinExistence type="predicted"/>
<keyword evidence="4" id="KW-1185">Reference proteome</keyword>
<dbReference type="PROSITE" id="PS51186">
    <property type="entry name" value="GNAT"/>
    <property type="match status" value="1"/>
</dbReference>
<evidence type="ECO:0000259" key="2">
    <source>
        <dbReference type="PROSITE" id="PS51186"/>
    </source>
</evidence>
<evidence type="ECO:0000256" key="1">
    <source>
        <dbReference type="SAM" id="Phobius"/>
    </source>
</evidence>
<feature type="transmembrane region" description="Helical" evidence="1">
    <location>
        <begin position="282"/>
        <end position="305"/>
    </location>
</feature>
<accession>A0ABY8TSD0</accession>
<name>A0ABY8TSD0_TETOB</name>